<dbReference type="Gene3D" id="1.20.1050.10">
    <property type="match status" value="1"/>
</dbReference>
<dbReference type="Pfam" id="PF13410">
    <property type="entry name" value="GST_C_2"/>
    <property type="match status" value="1"/>
</dbReference>
<dbReference type="SUPFAM" id="SSF52833">
    <property type="entry name" value="Thioredoxin-like"/>
    <property type="match status" value="1"/>
</dbReference>
<feature type="domain" description="GST C-terminal" evidence="1">
    <location>
        <begin position="96"/>
        <end position="234"/>
    </location>
</feature>
<reference evidence="3" key="1">
    <citation type="submission" date="2023-09" db="EMBL/GenBank/DDBJ databases">
        <authorList>
            <person name="Li S."/>
            <person name="Li X."/>
            <person name="Zhang C."/>
            <person name="Zhao Z."/>
        </authorList>
    </citation>
    <scope>NUCLEOTIDE SEQUENCE [LARGE SCALE GENOMIC DNA]</scope>
    <source>
        <strain evidence="3">SQ149</strain>
    </source>
</reference>
<evidence type="ECO:0000259" key="1">
    <source>
        <dbReference type="PROSITE" id="PS50405"/>
    </source>
</evidence>
<organism evidence="2 3">
    <name type="scientific">Thalassotalea psychrophila</name>
    <dbReference type="NCBI Taxonomy" id="3065647"/>
    <lineage>
        <taxon>Bacteria</taxon>
        <taxon>Pseudomonadati</taxon>
        <taxon>Pseudomonadota</taxon>
        <taxon>Gammaproteobacteria</taxon>
        <taxon>Alteromonadales</taxon>
        <taxon>Colwelliaceae</taxon>
        <taxon>Thalassotalea</taxon>
    </lineage>
</organism>
<proteinExistence type="predicted"/>
<sequence>MNETVKNSINRNGISTDKLPILYSLRNCPYAMRARIAIFKSKQTVLLRDLVLTNKPQEMLVASPKGTVPVVVLVDGKVIEESYDVMLWALHNSDPDDLMHKQADENDNSLHSEMLNLIHKFDLEFKVSLEQYKCAKRYCETNIVDCREECEQYLQLLEQRLTKHLFLMSDKESLADIALLPFIRQFARVERQWYLQSPYPKVRQWLNNYLQSPMFTKVMAKHPLWLDSHEDVLFGDS</sequence>
<dbReference type="Gene3D" id="3.40.30.10">
    <property type="entry name" value="Glutaredoxin"/>
    <property type="match status" value="1"/>
</dbReference>
<name>A0ABY9TQY8_9GAMM</name>
<dbReference type="SUPFAM" id="SSF47616">
    <property type="entry name" value="GST C-terminal domain-like"/>
    <property type="match status" value="1"/>
</dbReference>
<protein>
    <submittedName>
        <fullName evidence="2">Glutathione S-transferase</fullName>
    </submittedName>
</protein>
<dbReference type="InterPro" id="IPR010987">
    <property type="entry name" value="Glutathione-S-Trfase_C-like"/>
</dbReference>
<evidence type="ECO:0000313" key="2">
    <source>
        <dbReference type="EMBL" id="WNC71140.1"/>
    </source>
</evidence>
<dbReference type="InterPro" id="IPR050983">
    <property type="entry name" value="GST_Omega/HSP26"/>
</dbReference>
<dbReference type="InterPro" id="IPR036249">
    <property type="entry name" value="Thioredoxin-like_sf"/>
</dbReference>
<keyword evidence="3" id="KW-1185">Reference proteome</keyword>
<dbReference type="InterPro" id="IPR004045">
    <property type="entry name" value="Glutathione_S-Trfase_N"/>
</dbReference>
<dbReference type="EMBL" id="CP134145">
    <property type="protein sequence ID" value="WNC71140.1"/>
    <property type="molecule type" value="Genomic_DNA"/>
</dbReference>
<dbReference type="Pfam" id="PF13417">
    <property type="entry name" value="GST_N_3"/>
    <property type="match status" value="1"/>
</dbReference>
<dbReference type="PANTHER" id="PTHR43968:SF6">
    <property type="entry name" value="GLUTATHIONE S-TRANSFERASE OMEGA"/>
    <property type="match status" value="1"/>
</dbReference>
<dbReference type="Proteomes" id="UP001258994">
    <property type="component" value="Chromosome"/>
</dbReference>
<accession>A0ABY9TQY8</accession>
<dbReference type="RefSeq" id="WP_348390275.1">
    <property type="nucleotide sequence ID" value="NZ_CP134145.1"/>
</dbReference>
<evidence type="ECO:0000313" key="3">
    <source>
        <dbReference type="Proteomes" id="UP001258994"/>
    </source>
</evidence>
<dbReference type="CDD" id="cd03196">
    <property type="entry name" value="GST_C_5"/>
    <property type="match status" value="1"/>
</dbReference>
<dbReference type="PANTHER" id="PTHR43968">
    <property type="match status" value="1"/>
</dbReference>
<dbReference type="PROSITE" id="PS50405">
    <property type="entry name" value="GST_CTER"/>
    <property type="match status" value="1"/>
</dbReference>
<dbReference type="InterPro" id="IPR036282">
    <property type="entry name" value="Glutathione-S-Trfase_C_sf"/>
</dbReference>
<gene>
    <name evidence="2" type="ORF">RGQ13_13535</name>
</gene>